<comment type="caution">
    <text evidence="3">The sequence shown here is derived from an EMBL/GenBank/DDBJ whole genome shotgun (WGS) entry which is preliminary data.</text>
</comment>
<keyword evidence="1" id="KW-1133">Transmembrane helix</keyword>
<gene>
    <name evidence="3" type="ORF">OPHB3_3884</name>
</gene>
<dbReference type="Proteomes" id="UP000052946">
    <property type="component" value="Unassembled WGS sequence"/>
</dbReference>
<evidence type="ECO:0000259" key="2">
    <source>
        <dbReference type="Pfam" id="PF16982"/>
    </source>
</evidence>
<evidence type="ECO:0000313" key="3">
    <source>
        <dbReference type="EMBL" id="GAQ19899.1"/>
    </source>
</evidence>
<evidence type="ECO:0000313" key="4">
    <source>
        <dbReference type="Proteomes" id="UP000052946"/>
    </source>
</evidence>
<reference evidence="3 4" key="2">
    <citation type="journal article" date="2016" name="Genome Announc.">
        <title>Draft Genome Sequence of Oceanobacillus picturae Heshi-B3, Isolated from Fermented Rice Bran in a Traditional Japanese Seafood Dish.</title>
        <authorList>
            <person name="Akuzawa S."/>
            <person name="Nagaoka J."/>
            <person name="Kanekatsu M."/>
            <person name="Kanesaki Y."/>
            <person name="Suzuki T."/>
        </authorList>
    </citation>
    <scope>NUCLEOTIDE SEQUENCE [LARGE SCALE GENOMIC DNA]</scope>
    <source>
        <strain evidence="3 4">Heshi-B3</strain>
    </source>
</reference>
<organism evidence="3 4">
    <name type="scientific">Oceanobacillus picturae</name>
    <dbReference type="NCBI Taxonomy" id="171693"/>
    <lineage>
        <taxon>Bacteria</taxon>
        <taxon>Bacillati</taxon>
        <taxon>Bacillota</taxon>
        <taxon>Bacilli</taxon>
        <taxon>Bacillales</taxon>
        <taxon>Bacillaceae</taxon>
        <taxon>Oceanobacillus</taxon>
    </lineage>
</organism>
<evidence type="ECO:0000256" key="1">
    <source>
        <dbReference type="SAM" id="Phobius"/>
    </source>
</evidence>
<name>A0A0U9HBU8_9BACI</name>
<proteinExistence type="predicted"/>
<sequence length="66" mass="7490">MKKFKSACKKFWKDEDGLQTLEIMLIIAVIVVIALLFRDKIVEWVKSLLEFGGGEIDKFKQGGTGE</sequence>
<dbReference type="InterPro" id="IPR031564">
    <property type="entry name" value="Flp1-like"/>
</dbReference>
<reference evidence="4" key="1">
    <citation type="submission" date="2015-07" db="EMBL/GenBank/DDBJ databases">
        <title>Draft Genome Sequence of Oceanobacillus picturae Heshi-B3 that Was Isolated from Fermented Rice Bran with Aging Salted Mackerel, Which Was Named Heshiko as Traditional Fermented Seafood in Japan.</title>
        <authorList>
            <person name="Akuzawa S."/>
            <person name="Nakagawa J."/>
            <person name="Kanekatsu T."/>
            <person name="Kanesaki Y."/>
            <person name="Suzuki T."/>
        </authorList>
    </citation>
    <scope>NUCLEOTIDE SEQUENCE [LARGE SCALE GENOMIC DNA]</scope>
    <source>
        <strain evidence="4">Heshi-B3</strain>
    </source>
</reference>
<dbReference type="EMBL" id="BBXV01000080">
    <property type="protein sequence ID" value="GAQ19899.1"/>
    <property type="molecule type" value="Genomic_DNA"/>
</dbReference>
<feature type="transmembrane region" description="Helical" evidence="1">
    <location>
        <begin position="20"/>
        <end position="37"/>
    </location>
</feature>
<dbReference type="RefSeq" id="WP_058951386.1">
    <property type="nucleotide sequence ID" value="NZ_BBXV01000080.1"/>
</dbReference>
<protein>
    <submittedName>
        <fullName evidence="3">Holin BlyA</fullName>
    </submittedName>
</protein>
<dbReference type="AlphaFoldDB" id="A0A0U9HBU8"/>
<keyword evidence="1" id="KW-0472">Membrane</keyword>
<accession>A0A0U9HBU8</accession>
<dbReference type="Pfam" id="PF16982">
    <property type="entry name" value="Flp1_like"/>
    <property type="match status" value="1"/>
</dbReference>
<keyword evidence="1" id="KW-0812">Transmembrane</keyword>
<feature type="domain" description="Putative Flagellin Flp1-like" evidence="2">
    <location>
        <begin position="10"/>
        <end position="50"/>
    </location>
</feature>
<dbReference type="OrthoDB" id="293100at186817"/>